<dbReference type="GO" id="GO:0005856">
    <property type="term" value="C:cytoskeleton"/>
    <property type="evidence" value="ECO:0007669"/>
    <property type="project" value="TreeGrafter"/>
</dbReference>
<dbReference type="PANTHER" id="PTHR10672:SF25">
    <property type="entry name" value="MEIOTICALLY UP-REGULATED GENE 14 PROTEIN"/>
    <property type="match status" value="1"/>
</dbReference>
<evidence type="ECO:0000256" key="1">
    <source>
        <dbReference type="SAM" id="MobiDB-lite"/>
    </source>
</evidence>
<dbReference type="PANTHER" id="PTHR10672">
    <property type="entry name" value="ADDUCIN"/>
    <property type="match status" value="1"/>
</dbReference>
<feature type="compositionally biased region" description="Low complexity" evidence="1">
    <location>
        <begin position="1"/>
        <end position="22"/>
    </location>
</feature>
<dbReference type="Pfam" id="PF00596">
    <property type="entry name" value="Aldolase_II"/>
    <property type="match status" value="1"/>
</dbReference>
<name>A0A9Q8QTK6_9HYPO</name>
<sequence>MAPPTAATTTTTATISSTAAAACEGRRPGEVVRMDTTKGPEEEQEEEEMECQLASLSRGPNPLTGIPTFPSFQEHRRHIVVHMAAVFRNWARNGYTEGISGHISVRDPEFPGLIWMNPIGRHFALLNGSDMLCLRISDGEVVGGNRTRPANNPGYYIHSEIHKARPHDIHAVCHAHTIAGRAWAAFGRPLDMITQDICDVYGEALAVDGEYGGIVTAEQEGRQIARALGRRGKAAVLLNHGLISVGHTVDEASFLFGLVDRSCEIQLRVEAACAGGNPALRKRIIPRELAEANFRMAGEKNWLYEEAQPDIQYEIEMAGEVIRAGLDDIGVDV</sequence>
<organism evidence="3 4">
    <name type="scientific">Purpureocillium takamizusanense</name>
    <dbReference type="NCBI Taxonomy" id="2060973"/>
    <lineage>
        <taxon>Eukaryota</taxon>
        <taxon>Fungi</taxon>
        <taxon>Dikarya</taxon>
        <taxon>Ascomycota</taxon>
        <taxon>Pezizomycotina</taxon>
        <taxon>Sordariomycetes</taxon>
        <taxon>Hypocreomycetidae</taxon>
        <taxon>Hypocreales</taxon>
        <taxon>Ophiocordycipitaceae</taxon>
        <taxon>Purpureocillium</taxon>
    </lineage>
</organism>
<dbReference type="EMBL" id="CP086367">
    <property type="protein sequence ID" value="UNI25046.1"/>
    <property type="molecule type" value="Genomic_DNA"/>
</dbReference>
<dbReference type="InterPro" id="IPR036409">
    <property type="entry name" value="Aldolase_II/adducin_N_sf"/>
</dbReference>
<keyword evidence="4" id="KW-1185">Reference proteome</keyword>
<dbReference type="InterPro" id="IPR051017">
    <property type="entry name" value="Aldolase-II_Adducin_sf"/>
</dbReference>
<dbReference type="Proteomes" id="UP000829364">
    <property type="component" value="Chromosome 14"/>
</dbReference>
<gene>
    <name evidence="3" type="ORF">JDV02_010754</name>
</gene>
<proteinExistence type="predicted"/>
<dbReference type="FunFam" id="3.40.225.10:FF:000009">
    <property type="entry name" value="Class II aldolase/adducin N-terminal"/>
    <property type="match status" value="1"/>
</dbReference>
<accession>A0A9Q8QTK6</accession>
<evidence type="ECO:0000259" key="2">
    <source>
        <dbReference type="SMART" id="SM01007"/>
    </source>
</evidence>
<dbReference type="GeneID" id="72072697"/>
<feature type="compositionally biased region" description="Basic and acidic residues" evidence="1">
    <location>
        <begin position="24"/>
        <end position="41"/>
    </location>
</feature>
<dbReference type="RefSeq" id="XP_047848527.1">
    <property type="nucleotide sequence ID" value="XM_047992513.1"/>
</dbReference>
<dbReference type="AlphaFoldDB" id="A0A9Q8QTK6"/>
<evidence type="ECO:0000313" key="4">
    <source>
        <dbReference type="Proteomes" id="UP000829364"/>
    </source>
</evidence>
<feature type="domain" description="Class II aldolase/adducin N-terminal" evidence="2">
    <location>
        <begin position="81"/>
        <end position="267"/>
    </location>
</feature>
<feature type="region of interest" description="Disordered" evidence="1">
    <location>
        <begin position="1"/>
        <end position="46"/>
    </location>
</feature>
<dbReference type="Gene3D" id="3.40.225.10">
    <property type="entry name" value="Class II aldolase/adducin N-terminal domain"/>
    <property type="match status" value="1"/>
</dbReference>
<dbReference type="SMART" id="SM01007">
    <property type="entry name" value="Aldolase_II"/>
    <property type="match status" value="1"/>
</dbReference>
<dbReference type="KEGG" id="ptkz:JDV02_010754"/>
<reference evidence="3" key="1">
    <citation type="submission" date="2021-11" db="EMBL/GenBank/DDBJ databases">
        <title>Purpureocillium_takamizusanense_genome.</title>
        <authorList>
            <person name="Nguyen N.-H."/>
        </authorList>
    </citation>
    <scope>NUCLEOTIDE SEQUENCE</scope>
    <source>
        <strain evidence="3">PT3</strain>
    </source>
</reference>
<evidence type="ECO:0000313" key="3">
    <source>
        <dbReference type="EMBL" id="UNI25046.1"/>
    </source>
</evidence>
<dbReference type="GO" id="GO:0051015">
    <property type="term" value="F:actin filament binding"/>
    <property type="evidence" value="ECO:0007669"/>
    <property type="project" value="TreeGrafter"/>
</dbReference>
<dbReference type="InterPro" id="IPR001303">
    <property type="entry name" value="Aldolase_II/adducin_N"/>
</dbReference>
<protein>
    <recommendedName>
        <fullName evidence="2">Class II aldolase/adducin N-terminal domain-containing protein</fullName>
    </recommendedName>
</protein>
<dbReference type="OrthoDB" id="3238794at2759"/>
<dbReference type="SUPFAM" id="SSF53639">
    <property type="entry name" value="AraD/HMP-PK domain-like"/>
    <property type="match status" value="1"/>
</dbReference>